<feature type="domain" description="NADAR" evidence="1">
    <location>
        <begin position="38"/>
        <end position="209"/>
    </location>
</feature>
<gene>
    <name evidence="2" type="ORF">L3Y34_007166</name>
</gene>
<reference evidence="2 3" key="1">
    <citation type="submission" date="2022-02" db="EMBL/GenBank/DDBJ databases">
        <title>Chromosome-level reference genomes for two strains of Caenorhabditis briggsae: an improved platform for comparative genomics.</title>
        <authorList>
            <person name="Stevens L."/>
            <person name="Andersen E.C."/>
        </authorList>
    </citation>
    <scope>NUCLEOTIDE SEQUENCE [LARGE SCALE GENOMIC DNA]</scope>
    <source>
        <strain evidence="2">QX1410_ONT</strain>
        <tissue evidence="2">Whole-organism</tissue>
    </source>
</reference>
<dbReference type="AlphaFoldDB" id="A0AAE9CYT3"/>
<evidence type="ECO:0000259" key="1">
    <source>
        <dbReference type="Pfam" id="PF08719"/>
    </source>
</evidence>
<dbReference type="InterPro" id="IPR037238">
    <property type="entry name" value="YbiA-like_sf"/>
</dbReference>
<protein>
    <recommendedName>
        <fullName evidence="1">NADAR domain-containing protein</fullName>
    </recommendedName>
</protein>
<proteinExistence type="predicted"/>
<evidence type="ECO:0000313" key="3">
    <source>
        <dbReference type="Proteomes" id="UP000827892"/>
    </source>
</evidence>
<name>A0AAE9CYT3_CAEBR</name>
<accession>A0AAE9CYT3</accession>
<dbReference type="InterPro" id="IPR012816">
    <property type="entry name" value="NADAR"/>
</dbReference>
<evidence type="ECO:0000313" key="2">
    <source>
        <dbReference type="EMBL" id="ULT87800.1"/>
    </source>
</evidence>
<dbReference type="SUPFAM" id="SSF143990">
    <property type="entry name" value="YbiA-like"/>
    <property type="match status" value="1"/>
</dbReference>
<dbReference type="Proteomes" id="UP000827892">
    <property type="component" value="Chromosome V"/>
</dbReference>
<organism evidence="2 3">
    <name type="scientific">Caenorhabditis briggsae</name>
    <dbReference type="NCBI Taxonomy" id="6238"/>
    <lineage>
        <taxon>Eukaryota</taxon>
        <taxon>Metazoa</taxon>
        <taxon>Ecdysozoa</taxon>
        <taxon>Nematoda</taxon>
        <taxon>Chromadorea</taxon>
        <taxon>Rhabditida</taxon>
        <taxon>Rhabditina</taxon>
        <taxon>Rhabditomorpha</taxon>
        <taxon>Rhabditoidea</taxon>
        <taxon>Rhabditidae</taxon>
        <taxon>Peloderinae</taxon>
        <taxon>Caenorhabditis</taxon>
    </lineage>
</organism>
<dbReference type="Gene3D" id="1.10.357.40">
    <property type="entry name" value="YbiA-like"/>
    <property type="match status" value="1"/>
</dbReference>
<dbReference type="EMBL" id="CP090895">
    <property type="protein sequence ID" value="ULT87800.1"/>
    <property type="molecule type" value="Genomic_DNA"/>
</dbReference>
<dbReference type="Pfam" id="PF08719">
    <property type="entry name" value="NADAR"/>
    <property type="match status" value="1"/>
</dbReference>
<dbReference type="NCBIfam" id="TIGR02464">
    <property type="entry name" value="ribofla_fusion"/>
    <property type="match status" value="1"/>
</dbReference>
<dbReference type="CDD" id="cd15457">
    <property type="entry name" value="NADAR"/>
    <property type="match status" value="1"/>
</dbReference>
<sequence length="238" mass="28226">MASTKVKLHAKKYFAIFEKAMHTRVYVSEDRTKVFVLFYEAACVFSNFYPTGFSAAPNIQQFLKNEELAKEEELKKKQTFNCSEQYFMYHKALLVGDEQIAEQILKEYNPMKIKLLGRKLNMSKEQLDKWSKISRDVMFNACLEKFSQDETCRKTLFRTHGMTLVEASPTDKIWGIGLDKNDKRSEDERTWRGTNWLGETLDKVREELWKKEEFQKEREQIGKESMETRCQLLEHFPL</sequence>